<dbReference type="GO" id="GO:0016607">
    <property type="term" value="C:nuclear speck"/>
    <property type="evidence" value="ECO:0007669"/>
    <property type="project" value="TreeGrafter"/>
</dbReference>
<sequence length="570" mass="65162">KAYGYSYSVQLPGEEPIGRVEPVGNAPLLALVHKMNNCLSQMEQFPVKVHDFPSGNGTGGSFSLNRGSQALKFFNTHQLKCQLQRHPDCANVKQWKGGPVKIDPLALVQAIERYLVVRGYGRVREDDEDSDDDGSDEEIDESLAAQFLNSGNVRHRLQFYIGEHLLPYNMTVYQAVRQFSIQAEDERESTDDESNPLGRAGIWTKTHTIWYKPVREDEESNKDCVGGKRGRAQTAPTKTSPRNAKKHDELWHDGVCPSVSNPLEVYLISTPPENITFEDPSLDVILLLRVLHAISRYWYYLYDNAMCKEIIPTSEFINSKLTAKANRQLQDPLVIMTGNIPTWLTELGKTCPFFFPFDTRQMLFYVTAFDRDRAMQRLLDTNPEINQSDSQDSRVAPRLDRKKRTVNREELLKQAESVMQDLGSSRAMLEIQYENEVNDDTKRNTTKESLQYALETLTMNGCSVEDLGLDFTLPGFPNIELKKGGKDIPVTIHNLEEYLRLVIFWALNEGVSRQFDSFRDGFESVFPLSHLQYFYPEELDQLLCGSKADTWDAKTLMECCRPDHGYTHDR</sequence>
<comment type="function">
    <text evidence="4">E3 ubiquitin-protein ligase which accepts ubiquitin from an E2 ubiquitin-conjugating enzyme in the form of a thioester and then directly transfers the ubiquitin to targeted substrates.</text>
</comment>
<name>A0A7F8QC51_LEPWE</name>
<dbReference type="GO" id="GO:0043161">
    <property type="term" value="P:proteasome-mediated ubiquitin-dependent protein catabolic process"/>
    <property type="evidence" value="ECO:0007669"/>
    <property type="project" value="TreeGrafter"/>
</dbReference>
<dbReference type="PROSITE" id="PS50237">
    <property type="entry name" value="HECT"/>
    <property type="match status" value="1"/>
</dbReference>
<proteinExistence type="inferred from homology"/>
<dbReference type="RefSeq" id="XP_030877873.1">
    <property type="nucleotide sequence ID" value="XM_031022013.1"/>
</dbReference>
<dbReference type="FunFam" id="3.30.2160.10:FF:000013">
    <property type="entry name" value="E3 ubiquitin-protein ligase TRIP12 isoform X1"/>
    <property type="match status" value="1"/>
</dbReference>
<dbReference type="GeneID" id="102727988"/>
<dbReference type="InterPro" id="IPR035983">
    <property type="entry name" value="Hect_E3_ubiquitin_ligase"/>
</dbReference>
<dbReference type="InterPro" id="IPR045322">
    <property type="entry name" value="HECTD1/TRIP12-like"/>
</dbReference>
<feature type="domain" description="HECT" evidence="6">
    <location>
        <begin position="409"/>
        <end position="570"/>
    </location>
</feature>
<dbReference type="GO" id="GO:0000209">
    <property type="term" value="P:protein polyubiquitination"/>
    <property type="evidence" value="ECO:0007669"/>
    <property type="project" value="TreeGrafter"/>
</dbReference>
<dbReference type="PANTHER" id="PTHR45670">
    <property type="entry name" value="E3 UBIQUITIN-PROTEIN LIGASE TRIP12"/>
    <property type="match status" value="1"/>
</dbReference>
<organism evidence="7 8">
    <name type="scientific">Leptonychotes weddellii</name>
    <name type="common">Weddell seal</name>
    <name type="synonym">Otaria weddellii</name>
    <dbReference type="NCBI Taxonomy" id="9713"/>
    <lineage>
        <taxon>Eukaryota</taxon>
        <taxon>Metazoa</taxon>
        <taxon>Chordata</taxon>
        <taxon>Craniata</taxon>
        <taxon>Vertebrata</taxon>
        <taxon>Euteleostomi</taxon>
        <taxon>Mammalia</taxon>
        <taxon>Eutheria</taxon>
        <taxon>Laurasiatheria</taxon>
        <taxon>Carnivora</taxon>
        <taxon>Caniformia</taxon>
        <taxon>Pinnipedia</taxon>
        <taxon>Phocidae</taxon>
        <taxon>Monachinae</taxon>
        <taxon>Lobodontini</taxon>
        <taxon>Leptonychotes</taxon>
    </lineage>
</organism>
<gene>
    <name evidence="8" type="primary">LOC102727988</name>
</gene>
<keyword evidence="2 3" id="KW-0833">Ubl conjugation pathway</keyword>
<dbReference type="OrthoDB" id="271273at2759"/>
<dbReference type="UniPathway" id="UPA00143"/>
<evidence type="ECO:0000256" key="2">
    <source>
        <dbReference type="ARBA" id="ARBA00022786"/>
    </source>
</evidence>
<comment type="similarity">
    <text evidence="4">Belongs to the UPL family. K-HECT subfamily.</text>
</comment>
<keyword evidence="1 4" id="KW-0808">Transferase</keyword>
<dbReference type="KEGG" id="lww:102727988"/>
<dbReference type="GO" id="GO:0006974">
    <property type="term" value="P:DNA damage response"/>
    <property type="evidence" value="ECO:0007669"/>
    <property type="project" value="TreeGrafter"/>
</dbReference>
<evidence type="ECO:0000259" key="6">
    <source>
        <dbReference type="PROSITE" id="PS50237"/>
    </source>
</evidence>
<evidence type="ECO:0000256" key="1">
    <source>
        <dbReference type="ARBA" id="ARBA00022679"/>
    </source>
</evidence>
<feature type="region of interest" description="Disordered" evidence="5">
    <location>
        <begin position="381"/>
        <end position="400"/>
    </location>
</feature>
<dbReference type="InterPro" id="IPR000569">
    <property type="entry name" value="HECT_dom"/>
</dbReference>
<dbReference type="Gene3D" id="3.30.2160.10">
    <property type="entry name" value="Hect, E3 ligase catalytic domain"/>
    <property type="match status" value="1"/>
</dbReference>
<dbReference type="Proteomes" id="UP000245341">
    <property type="component" value="Unplaced"/>
</dbReference>
<evidence type="ECO:0000313" key="7">
    <source>
        <dbReference type="Proteomes" id="UP000245341"/>
    </source>
</evidence>
<reference evidence="8" key="1">
    <citation type="submission" date="2025-08" db="UniProtKB">
        <authorList>
            <consortium name="RefSeq"/>
        </authorList>
    </citation>
    <scope>IDENTIFICATION</scope>
    <source>
        <tissue evidence="8">Liver</tissue>
    </source>
</reference>
<comment type="pathway">
    <text evidence="4">Protein modification; protein ubiquitination.</text>
</comment>
<accession>A0A7F8QC51</accession>
<dbReference type="EC" id="2.3.2.26" evidence="4"/>
<evidence type="ECO:0000313" key="8">
    <source>
        <dbReference type="RefSeq" id="XP_030877873.1"/>
    </source>
</evidence>
<dbReference type="GO" id="GO:0061630">
    <property type="term" value="F:ubiquitin protein ligase activity"/>
    <property type="evidence" value="ECO:0007669"/>
    <property type="project" value="UniProtKB-UniRule"/>
</dbReference>
<evidence type="ECO:0000256" key="3">
    <source>
        <dbReference type="PROSITE-ProRule" id="PRU00104"/>
    </source>
</evidence>
<feature type="region of interest" description="Disordered" evidence="5">
    <location>
        <begin position="220"/>
        <end position="246"/>
    </location>
</feature>
<comment type="caution">
    <text evidence="3">Lacks conserved residue(s) required for the propagation of feature annotation.</text>
</comment>
<dbReference type="AlphaFoldDB" id="A0A7F8QC51"/>
<dbReference type="SMART" id="SM00119">
    <property type="entry name" value="HECTc"/>
    <property type="match status" value="1"/>
</dbReference>
<dbReference type="Pfam" id="PF00632">
    <property type="entry name" value="HECT"/>
    <property type="match status" value="1"/>
</dbReference>
<keyword evidence="7" id="KW-1185">Reference proteome</keyword>
<feature type="non-terminal residue" evidence="8">
    <location>
        <position position="1"/>
    </location>
</feature>
<protein>
    <recommendedName>
        <fullName evidence="4">E3 ubiquitin-protein ligase</fullName>
        <ecNumber evidence="4">2.3.2.26</ecNumber>
    </recommendedName>
</protein>
<dbReference type="SUPFAM" id="SSF56204">
    <property type="entry name" value="Hect, E3 ligase catalytic domain"/>
    <property type="match status" value="1"/>
</dbReference>
<evidence type="ECO:0000256" key="5">
    <source>
        <dbReference type="SAM" id="MobiDB-lite"/>
    </source>
</evidence>
<dbReference type="PANTHER" id="PTHR45670:SF13">
    <property type="entry name" value="E3 UBIQUITIN-PROTEIN LIGASE TRIP12"/>
    <property type="match status" value="1"/>
</dbReference>
<evidence type="ECO:0000256" key="4">
    <source>
        <dbReference type="RuleBase" id="RU369009"/>
    </source>
</evidence>
<comment type="catalytic activity">
    <reaction evidence="4">
        <text>S-ubiquitinyl-[E2 ubiquitin-conjugating enzyme]-L-cysteine + [acceptor protein]-L-lysine = [E2 ubiquitin-conjugating enzyme]-L-cysteine + N(6)-ubiquitinyl-[acceptor protein]-L-lysine.</text>
        <dbReference type="EC" id="2.3.2.26"/>
    </reaction>
</comment>